<comment type="function">
    <text evidence="5">Specifically catalyzes the decarboxylation of meso-diaminopimelate (meso-DAP) to L-lysine.</text>
</comment>
<dbReference type="CDD" id="cd06828">
    <property type="entry name" value="PLPDE_III_DapDC"/>
    <property type="match status" value="1"/>
</dbReference>
<dbReference type="GO" id="GO:0008836">
    <property type="term" value="F:diaminopimelate decarboxylase activity"/>
    <property type="evidence" value="ECO:0007669"/>
    <property type="project" value="UniProtKB-UniRule"/>
</dbReference>
<dbReference type="AlphaFoldDB" id="A0A345ULA8"/>
<feature type="binding site" evidence="5">
    <location>
        <position position="363"/>
    </location>
    <ligand>
        <name>substrate</name>
    </ligand>
</feature>
<proteinExistence type="inferred from homology"/>
<feature type="domain" description="Orn/DAP/Arg decarboxylase 2 N-terminal" evidence="10">
    <location>
        <begin position="30"/>
        <end position="271"/>
    </location>
</feature>
<comment type="similarity">
    <text evidence="5">Belongs to the Orn/Lys/Arg decarboxylase class-II family. LysA subfamily.</text>
</comment>
<dbReference type="PROSITE" id="PS00878">
    <property type="entry name" value="ODR_DC_2_1"/>
    <property type="match status" value="1"/>
</dbReference>
<reference evidence="11 12" key="1">
    <citation type="submission" date="2018-03" db="EMBL/GenBank/DDBJ databases">
        <title>Phenotypic and genomic properties of Cyclonatronum proteinivorum gen. nov., sp. nov., a haloalkaliphilic bacteroidete from soda lakes possessing Na+-translocating rhodopsin.</title>
        <authorList>
            <person name="Toshchakov S.V."/>
            <person name="Korzhenkov A."/>
            <person name="Samarov N.I."/>
            <person name="Kublanov I.V."/>
            <person name="Muntyan M.S."/>
            <person name="Sorokin D.Y."/>
        </authorList>
    </citation>
    <scope>NUCLEOTIDE SEQUENCE [LARGE SCALE GENOMIC DNA]</scope>
    <source>
        <strain evidence="11 12">Omega</strain>
    </source>
</reference>
<feature type="binding site" evidence="5">
    <location>
        <position position="335"/>
    </location>
    <ligand>
        <name>substrate</name>
    </ligand>
</feature>
<dbReference type="InterPro" id="IPR000183">
    <property type="entry name" value="Orn/DAP/Arg_de-COase"/>
</dbReference>
<evidence type="ECO:0000313" key="11">
    <source>
        <dbReference type="EMBL" id="AXJ01260.1"/>
    </source>
</evidence>
<sequence length="419" mass="47099">MTKIRETSAQTLLRVANQTGTPCYVYNETTILRQSRLVLEAFKHHPVKWLYAIKANDNPHILKLIQRAGIGFDTVSFEEVLLCQHFTDDPRQIFYTENSMSDAEMDAAIRLGVTLNIGSLKRLERFCDHPEAHECCVRINPAIGDGHHARVNTGDSESKFGIRIGQIEEAVAVAQKSGKRIIGLHAHIGSGIKEPENLIAAMKVLLELSREFPDLQFINFGGGMPTPYRSSEKPFDMARFAELAIKLFDTDLKNRPDGFHYLFEPGRWFVAEAGFLLTKVQTIKDQLETRYLGTDTGMHHLMRPIIYDAWHDVVNLSKFGEAADQLYTISGNICESGDILAFDRLLPEAEMDDILAFCDAGAYGMTMASQYNRRALPAEVLLKSDGSYQVIRPAQTAEETVAEFLAKCGFETETHHQKK</sequence>
<feature type="binding site" evidence="5">
    <location>
        <begin position="264"/>
        <end position="267"/>
    </location>
    <ligand>
        <name>pyridoxal 5'-phosphate</name>
        <dbReference type="ChEBI" id="CHEBI:597326"/>
    </ligand>
</feature>
<dbReference type="PRINTS" id="PR01181">
    <property type="entry name" value="DAPDCRBXLASE"/>
</dbReference>
<dbReference type="RefSeq" id="WP_114984470.1">
    <property type="nucleotide sequence ID" value="NZ_CP027806.1"/>
</dbReference>
<dbReference type="Gene3D" id="2.40.37.10">
    <property type="entry name" value="Lyase, Ornithine Decarboxylase, Chain A, domain 1"/>
    <property type="match status" value="1"/>
</dbReference>
<feature type="domain" description="Orn/DAP/Arg decarboxylase 2 C-terminal" evidence="9">
    <location>
        <begin position="23"/>
        <end position="361"/>
    </location>
</feature>
<comment type="subunit">
    <text evidence="5">Homodimer.</text>
</comment>
<dbReference type="PRINTS" id="PR01179">
    <property type="entry name" value="ODADCRBXLASE"/>
</dbReference>
<dbReference type="Pfam" id="PF02784">
    <property type="entry name" value="Orn_Arg_deC_N"/>
    <property type="match status" value="1"/>
</dbReference>
<dbReference type="SUPFAM" id="SSF51419">
    <property type="entry name" value="PLP-binding barrel"/>
    <property type="match status" value="1"/>
</dbReference>
<keyword evidence="4 5" id="KW-0456">Lyase</keyword>
<dbReference type="InterPro" id="IPR029066">
    <property type="entry name" value="PLP-binding_barrel"/>
</dbReference>
<evidence type="ECO:0000256" key="8">
    <source>
        <dbReference type="RuleBase" id="RU003738"/>
    </source>
</evidence>
<feature type="active site" description="Proton donor" evidence="7">
    <location>
        <position position="334"/>
    </location>
</feature>
<feature type="binding site" evidence="5">
    <location>
        <position position="363"/>
    </location>
    <ligand>
        <name>pyridoxal 5'-phosphate</name>
        <dbReference type="ChEBI" id="CHEBI:597326"/>
    </ligand>
</feature>
<keyword evidence="5 8" id="KW-0457">Lysine biosynthesis</keyword>
<dbReference type="KEGG" id="cprv:CYPRO_2010"/>
<organism evidence="11 12">
    <name type="scientific">Cyclonatronum proteinivorum</name>
    <dbReference type="NCBI Taxonomy" id="1457365"/>
    <lineage>
        <taxon>Bacteria</taxon>
        <taxon>Pseudomonadati</taxon>
        <taxon>Balneolota</taxon>
        <taxon>Balneolia</taxon>
        <taxon>Balneolales</taxon>
        <taxon>Cyclonatronaceae</taxon>
        <taxon>Cyclonatronum</taxon>
    </lineage>
</organism>
<protein>
    <recommendedName>
        <fullName evidence="5 6">Diaminopimelate decarboxylase</fullName>
        <shortName evidence="5">DAP decarboxylase</shortName>
        <shortName evidence="5">DAPDC</shortName>
        <ecNumber evidence="5 6">4.1.1.20</ecNumber>
    </recommendedName>
</protein>
<feature type="binding site" evidence="5">
    <location>
        <position position="267"/>
    </location>
    <ligand>
        <name>substrate</name>
    </ligand>
</feature>
<dbReference type="GO" id="GO:0009089">
    <property type="term" value="P:lysine biosynthetic process via diaminopimelate"/>
    <property type="evidence" value="ECO:0007669"/>
    <property type="project" value="UniProtKB-UniRule"/>
</dbReference>
<dbReference type="InterPro" id="IPR002986">
    <property type="entry name" value="DAP_deCOOHase_LysA"/>
</dbReference>
<comment type="cofactor">
    <cofactor evidence="1 5 7 8">
        <name>pyridoxal 5'-phosphate</name>
        <dbReference type="ChEBI" id="CHEBI:597326"/>
    </cofactor>
</comment>
<comment type="catalytic activity">
    <reaction evidence="5 8">
        <text>meso-2,6-diaminopimelate + H(+) = L-lysine + CO2</text>
        <dbReference type="Rhea" id="RHEA:15101"/>
        <dbReference type="ChEBI" id="CHEBI:15378"/>
        <dbReference type="ChEBI" id="CHEBI:16526"/>
        <dbReference type="ChEBI" id="CHEBI:32551"/>
        <dbReference type="ChEBI" id="CHEBI:57791"/>
        <dbReference type="EC" id="4.1.1.20"/>
    </reaction>
</comment>
<evidence type="ECO:0000256" key="6">
    <source>
        <dbReference type="NCBIfam" id="TIGR01048"/>
    </source>
</evidence>
<dbReference type="NCBIfam" id="TIGR01048">
    <property type="entry name" value="lysA"/>
    <property type="match status" value="1"/>
</dbReference>
<evidence type="ECO:0000256" key="2">
    <source>
        <dbReference type="ARBA" id="ARBA00022793"/>
    </source>
</evidence>
<keyword evidence="2 5" id="KW-0210">Decarboxylase</keyword>
<dbReference type="Proteomes" id="UP000254808">
    <property type="component" value="Chromosome"/>
</dbReference>
<dbReference type="PANTHER" id="PTHR43727:SF2">
    <property type="entry name" value="GROUP IV DECARBOXYLASE"/>
    <property type="match status" value="1"/>
</dbReference>
<evidence type="ECO:0000256" key="4">
    <source>
        <dbReference type="ARBA" id="ARBA00023239"/>
    </source>
</evidence>
<gene>
    <name evidence="5" type="primary">lysA</name>
    <name evidence="11" type="ORF">CYPRO_2010</name>
</gene>
<dbReference type="InterPro" id="IPR022643">
    <property type="entry name" value="De-COase2_C"/>
</dbReference>
<evidence type="ECO:0000256" key="3">
    <source>
        <dbReference type="ARBA" id="ARBA00022898"/>
    </source>
</evidence>
<evidence type="ECO:0000256" key="5">
    <source>
        <dbReference type="HAMAP-Rule" id="MF_02120"/>
    </source>
</evidence>
<dbReference type="InterPro" id="IPR009006">
    <property type="entry name" value="Ala_racemase/Decarboxylase_C"/>
</dbReference>
<dbReference type="EMBL" id="CP027806">
    <property type="protein sequence ID" value="AXJ01260.1"/>
    <property type="molecule type" value="Genomic_DNA"/>
</dbReference>
<feature type="binding site" evidence="5">
    <location>
        <position position="307"/>
    </location>
    <ligand>
        <name>substrate</name>
    </ligand>
</feature>
<evidence type="ECO:0000259" key="9">
    <source>
        <dbReference type="Pfam" id="PF00278"/>
    </source>
</evidence>
<dbReference type="HAMAP" id="MF_02120">
    <property type="entry name" value="LysA"/>
    <property type="match status" value="1"/>
</dbReference>
<feature type="binding site" evidence="5">
    <location>
        <position position="303"/>
    </location>
    <ligand>
        <name>substrate</name>
    </ligand>
</feature>
<dbReference type="InterPro" id="IPR022644">
    <property type="entry name" value="De-COase2_N"/>
</dbReference>
<keyword evidence="12" id="KW-1185">Reference proteome</keyword>
<dbReference type="Gene3D" id="3.20.20.10">
    <property type="entry name" value="Alanine racemase"/>
    <property type="match status" value="1"/>
</dbReference>
<dbReference type="PANTHER" id="PTHR43727">
    <property type="entry name" value="DIAMINOPIMELATE DECARBOXYLASE"/>
    <property type="match status" value="1"/>
</dbReference>
<keyword evidence="3 5" id="KW-0663">Pyridoxal phosphate</keyword>
<comment type="pathway">
    <text evidence="5 8">Amino-acid biosynthesis; L-lysine biosynthesis via DAP pathway; L-lysine from DL-2,6-diaminopimelate: step 1/1.</text>
</comment>
<evidence type="ECO:0000256" key="1">
    <source>
        <dbReference type="ARBA" id="ARBA00001933"/>
    </source>
</evidence>
<dbReference type="InterPro" id="IPR022653">
    <property type="entry name" value="De-COase2_pyr-phos_BS"/>
</dbReference>
<evidence type="ECO:0000313" key="12">
    <source>
        <dbReference type="Proteomes" id="UP000254808"/>
    </source>
</evidence>
<dbReference type="GO" id="GO:0030170">
    <property type="term" value="F:pyridoxal phosphate binding"/>
    <property type="evidence" value="ECO:0007669"/>
    <property type="project" value="UniProtKB-UniRule"/>
</dbReference>
<name>A0A345ULA8_9BACT</name>
<dbReference type="UniPathway" id="UPA00034">
    <property type="reaction ID" value="UER00027"/>
</dbReference>
<accession>A0A345ULA8</accession>
<dbReference type="SUPFAM" id="SSF50621">
    <property type="entry name" value="Alanine racemase C-terminal domain-like"/>
    <property type="match status" value="1"/>
</dbReference>
<feature type="binding site" evidence="5">
    <location>
        <position position="223"/>
    </location>
    <ligand>
        <name>pyridoxal 5'-phosphate</name>
        <dbReference type="ChEBI" id="CHEBI:597326"/>
    </ligand>
</feature>
<dbReference type="EC" id="4.1.1.20" evidence="5 6"/>
<dbReference type="Pfam" id="PF00278">
    <property type="entry name" value="Orn_DAP_Arg_deC"/>
    <property type="match status" value="1"/>
</dbReference>
<dbReference type="OrthoDB" id="9802241at2"/>
<evidence type="ECO:0000259" key="10">
    <source>
        <dbReference type="Pfam" id="PF02784"/>
    </source>
</evidence>
<keyword evidence="5" id="KW-0028">Amino-acid biosynthesis</keyword>
<evidence type="ECO:0000256" key="7">
    <source>
        <dbReference type="PIRSR" id="PIRSR600183-50"/>
    </source>
</evidence>
<feature type="modified residue" description="N6-(pyridoxal phosphate)lysine" evidence="5 7">
    <location>
        <position position="54"/>
    </location>
</feature>